<dbReference type="RefSeq" id="WP_394844634.1">
    <property type="nucleotide sequence ID" value="NZ_CP089982.1"/>
</dbReference>
<dbReference type="PROSITE" id="PS51257">
    <property type="entry name" value="PROKAR_LIPOPROTEIN"/>
    <property type="match status" value="1"/>
</dbReference>
<evidence type="ECO:0000313" key="1">
    <source>
        <dbReference type="EMBL" id="WXA94030.1"/>
    </source>
</evidence>
<gene>
    <name evidence="1" type="ORF">LZC95_47215</name>
</gene>
<proteinExistence type="predicted"/>
<evidence type="ECO:0000313" key="2">
    <source>
        <dbReference type="Proteomes" id="UP001379533"/>
    </source>
</evidence>
<dbReference type="EMBL" id="CP089982">
    <property type="protein sequence ID" value="WXA94030.1"/>
    <property type="molecule type" value="Genomic_DNA"/>
</dbReference>
<reference evidence="1 2" key="1">
    <citation type="submission" date="2021-12" db="EMBL/GenBank/DDBJ databases">
        <title>Discovery of the Pendulisporaceae a myxobacterial family with distinct sporulation behavior and unique specialized metabolism.</title>
        <authorList>
            <person name="Garcia R."/>
            <person name="Popoff A."/>
            <person name="Bader C.D."/>
            <person name="Loehr J."/>
            <person name="Walesch S."/>
            <person name="Walt C."/>
            <person name="Boldt J."/>
            <person name="Bunk B."/>
            <person name="Haeckl F.J.F.P.J."/>
            <person name="Gunesch A.P."/>
            <person name="Birkelbach J."/>
            <person name="Nuebel U."/>
            <person name="Pietschmann T."/>
            <person name="Bach T."/>
            <person name="Mueller R."/>
        </authorList>
    </citation>
    <scope>NUCLEOTIDE SEQUENCE [LARGE SCALE GENOMIC DNA]</scope>
    <source>
        <strain evidence="1 2">MSr12523</strain>
    </source>
</reference>
<sequence>MVRPLSCSAVAVTMLTLVGCDAEAPAGTETANVAQASFRTDDVVRESLAGDVAHYSFVLRLGNTPNARIRVHRLVRERRPWHPRRTEGAVMLVHGDFSSFASNFAPTADSGMALHLAAHEGLDVWGIDRRWSLAPQGANVADFADMGLAQEIDDLGRGLAFARGVRLATGGEGERFTLAGFSHGAHLAYAYASAEAAQPEARRHVKALAPLDIYAEIAPDENPVFRERACGDAAFYRQELADGHFEQSNGLFIQLGSLAQNAPNEQTPFQDFFPGYTNRGALVRFAAQTAVVFPPMFTPVYHLASGVLDANGVATAFRDSPEVAVAAYFANASPYQSTRELADFDTLLCNQGPPPVDVPLDRIRIPLYYLGVAGGFGNHGLYSTTRVRSKDVTTVVLHRFGPEREAEDIGHADILFARDAADIAWKPLAAWIRRH</sequence>
<dbReference type="InterPro" id="IPR029058">
    <property type="entry name" value="AB_hydrolase_fold"/>
</dbReference>
<dbReference type="SUPFAM" id="SSF53474">
    <property type="entry name" value="alpha/beta-Hydrolases"/>
    <property type="match status" value="1"/>
</dbReference>
<keyword evidence="2" id="KW-1185">Reference proteome</keyword>
<protein>
    <submittedName>
        <fullName evidence="1">Uncharacterized protein</fullName>
    </submittedName>
</protein>
<organism evidence="1 2">
    <name type="scientific">Pendulispora brunnea</name>
    <dbReference type="NCBI Taxonomy" id="2905690"/>
    <lineage>
        <taxon>Bacteria</taxon>
        <taxon>Pseudomonadati</taxon>
        <taxon>Myxococcota</taxon>
        <taxon>Myxococcia</taxon>
        <taxon>Myxococcales</taxon>
        <taxon>Sorangiineae</taxon>
        <taxon>Pendulisporaceae</taxon>
        <taxon>Pendulispora</taxon>
    </lineage>
</organism>
<accession>A0ABZ2K8Z6</accession>
<name>A0ABZ2K8Z6_9BACT</name>
<dbReference type="Gene3D" id="3.40.50.1820">
    <property type="entry name" value="alpha/beta hydrolase"/>
    <property type="match status" value="1"/>
</dbReference>
<dbReference type="Proteomes" id="UP001379533">
    <property type="component" value="Chromosome"/>
</dbReference>